<dbReference type="EMBL" id="CP063458">
    <property type="protein sequence ID" value="QOV91454.1"/>
    <property type="molecule type" value="Genomic_DNA"/>
</dbReference>
<organism evidence="2 3">
    <name type="scientific">Humisphaera borealis</name>
    <dbReference type="NCBI Taxonomy" id="2807512"/>
    <lineage>
        <taxon>Bacteria</taxon>
        <taxon>Pseudomonadati</taxon>
        <taxon>Planctomycetota</taxon>
        <taxon>Phycisphaerae</taxon>
        <taxon>Tepidisphaerales</taxon>
        <taxon>Tepidisphaeraceae</taxon>
        <taxon>Humisphaera</taxon>
    </lineage>
</organism>
<keyword evidence="1" id="KW-0472">Membrane</keyword>
<name>A0A7M2X1A9_9BACT</name>
<evidence type="ECO:0000256" key="1">
    <source>
        <dbReference type="SAM" id="Phobius"/>
    </source>
</evidence>
<protein>
    <submittedName>
        <fullName evidence="2">Uncharacterized protein</fullName>
    </submittedName>
</protein>
<keyword evidence="1" id="KW-1133">Transmembrane helix</keyword>
<keyword evidence="3" id="KW-1185">Reference proteome</keyword>
<reference evidence="2 3" key="1">
    <citation type="submission" date="2020-10" db="EMBL/GenBank/DDBJ databases">
        <title>Wide distribution of Phycisphaera-like planctomycetes from WD2101 soil group in peatlands and genome analysis of the first cultivated representative.</title>
        <authorList>
            <person name="Dedysh S.N."/>
            <person name="Beletsky A.V."/>
            <person name="Ivanova A."/>
            <person name="Kulichevskaya I.S."/>
            <person name="Suzina N.E."/>
            <person name="Philippov D.A."/>
            <person name="Rakitin A.L."/>
            <person name="Mardanov A.V."/>
            <person name="Ravin N.V."/>
        </authorList>
    </citation>
    <scope>NUCLEOTIDE SEQUENCE [LARGE SCALE GENOMIC DNA]</scope>
    <source>
        <strain evidence="2 3">M1803</strain>
    </source>
</reference>
<accession>A0A7M2X1A9</accession>
<dbReference type="Proteomes" id="UP000593765">
    <property type="component" value="Chromosome"/>
</dbReference>
<proteinExistence type="predicted"/>
<gene>
    <name evidence="2" type="ORF">IPV69_08895</name>
</gene>
<evidence type="ECO:0000313" key="2">
    <source>
        <dbReference type="EMBL" id="QOV91454.1"/>
    </source>
</evidence>
<feature type="transmembrane region" description="Helical" evidence="1">
    <location>
        <begin position="30"/>
        <end position="49"/>
    </location>
</feature>
<dbReference type="RefSeq" id="WP_206294738.1">
    <property type="nucleotide sequence ID" value="NZ_CP063458.1"/>
</dbReference>
<dbReference type="KEGG" id="hbs:IPV69_08895"/>
<evidence type="ECO:0000313" key="3">
    <source>
        <dbReference type="Proteomes" id="UP000593765"/>
    </source>
</evidence>
<dbReference type="AlphaFoldDB" id="A0A7M2X1A9"/>
<keyword evidence="1" id="KW-0812">Transmembrane</keyword>
<sequence>MNNVPETVEATPEEIAPQLRRRHGAVGKAIIVWLVTGSALAGLGAYLLFGSMGC</sequence>